<dbReference type="InterPro" id="IPR036524">
    <property type="entry name" value="Frataxin/CyaY_sf"/>
</dbReference>
<dbReference type="PROSITE" id="PS50810">
    <property type="entry name" value="FRATAXIN_2"/>
    <property type="match status" value="1"/>
</dbReference>
<dbReference type="GO" id="GO:0016226">
    <property type="term" value="P:iron-sulfur cluster assembly"/>
    <property type="evidence" value="ECO:0007669"/>
    <property type="project" value="InterPro"/>
</dbReference>
<keyword evidence="12" id="KW-0350">Heme biosynthesis</keyword>
<dbReference type="GO" id="GO:0005739">
    <property type="term" value="C:mitochondrion"/>
    <property type="evidence" value="ECO:0007669"/>
    <property type="project" value="UniProtKB-SubCell"/>
</dbReference>
<evidence type="ECO:0000313" key="14">
    <source>
        <dbReference type="EMBL" id="KAK3098420.1"/>
    </source>
</evidence>
<dbReference type="InterPro" id="IPR002908">
    <property type="entry name" value="Frataxin/CyaY"/>
</dbReference>
<evidence type="ECO:0000256" key="3">
    <source>
        <dbReference type="ARBA" id="ARBA00013107"/>
    </source>
</evidence>
<keyword evidence="8" id="KW-0560">Oxidoreductase</keyword>
<evidence type="ECO:0000256" key="11">
    <source>
        <dbReference type="ARBA" id="ARBA00023128"/>
    </source>
</evidence>
<comment type="similarity">
    <text evidence="2">Belongs to the frataxin family.</text>
</comment>
<dbReference type="InterPro" id="IPR020895">
    <property type="entry name" value="Frataxin_CS"/>
</dbReference>
<dbReference type="GO" id="GO:0006879">
    <property type="term" value="P:intracellular iron ion homeostasis"/>
    <property type="evidence" value="ECO:0007669"/>
    <property type="project" value="UniProtKB-KW"/>
</dbReference>
<comment type="catalytic activity">
    <reaction evidence="13">
        <text>4 Fe(2+) + O2 + 4 H(+) = 4 Fe(3+) + 2 H2O</text>
        <dbReference type="Rhea" id="RHEA:11148"/>
        <dbReference type="ChEBI" id="CHEBI:15377"/>
        <dbReference type="ChEBI" id="CHEBI:15378"/>
        <dbReference type="ChEBI" id="CHEBI:15379"/>
        <dbReference type="ChEBI" id="CHEBI:29033"/>
        <dbReference type="ChEBI" id="CHEBI:29034"/>
        <dbReference type="EC" id="1.16.3.1"/>
    </reaction>
</comment>
<dbReference type="EC" id="1.16.3.1" evidence="3"/>
<dbReference type="SMART" id="SM01219">
    <property type="entry name" value="Frataxin_Cyay"/>
    <property type="match status" value="1"/>
</dbReference>
<dbReference type="FunFam" id="3.30.920.10:FF:000002">
    <property type="entry name" value="Frataxin, mitochondrial"/>
    <property type="match status" value="1"/>
</dbReference>
<evidence type="ECO:0000256" key="2">
    <source>
        <dbReference type="ARBA" id="ARBA00008183"/>
    </source>
</evidence>
<dbReference type="PANTHER" id="PTHR16821">
    <property type="entry name" value="FRATAXIN"/>
    <property type="match status" value="1"/>
</dbReference>
<dbReference type="SUPFAM" id="SSF55387">
    <property type="entry name" value="Frataxin/Nqo15-like"/>
    <property type="match status" value="1"/>
</dbReference>
<evidence type="ECO:0000256" key="9">
    <source>
        <dbReference type="ARBA" id="ARBA00023004"/>
    </source>
</evidence>
<comment type="subcellular location">
    <subcellularLocation>
        <location evidence="1">Mitochondrion</location>
    </subcellularLocation>
</comment>
<reference evidence="14" key="1">
    <citation type="submission" date="2019-08" db="EMBL/GenBank/DDBJ databases">
        <title>The improved chromosome-level genome for the pearl oyster Pinctada fucata martensii using PacBio sequencing and Hi-C.</title>
        <authorList>
            <person name="Zheng Z."/>
        </authorList>
    </citation>
    <scope>NUCLEOTIDE SEQUENCE</scope>
    <source>
        <strain evidence="14">ZZ-2019</strain>
        <tissue evidence="14">Adductor muscle</tissue>
    </source>
</reference>
<evidence type="ECO:0000256" key="6">
    <source>
        <dbReference type="ARBA" id="ARBA00022496"/>
    </source>
</evidence>
<evidence type="ECO:0000256" key="1">
    <source>
        <dbReference type="ARBA" id="ARBA00004173"/>
    </source>
</evidence>
<dbReference type="CDD" id="cd00503">
    <property type="entry name" value="Frataxin"/>
    <property type="match status" value="1"/>
</dbReference>
<dbReference type="GO" id="GO:0006783">
    <property type="term" value="P:heme biosynthetic process"/>
    <property type="evidence" value="ECO:0007669"/>
    <property type="project" value="UniProtKB-KW"/>
</dbReference>
<keyword evidence="6" id="KW-0410">Iron transport</keyword>
<keyword evidence="9" id="KW-0408">Iron</keyword>
<dbReference type="PANTHER" id="PTHR16821:SF2">
    <property type="entry name" value="FRATAXIN, MITOCHONDRIAL"/>
    <property type="match status" value="1"/>
</dbReference>
<protein>
    <recommendedName>
        <fullName evidence="3">ferroxidase</fullName>
        <ecNumber evidence="3">1.16.3.1</ecNumber>
    </recommendedName>
</protein>
<evidence type="ECO:0000256" key="8">
    <source>
        <dbReference type="ARBA" id="ARBA00023002"/>
    </source>
</evidence>
<dbReference type="GO" id="GO:0008199">
    <property type="term" value="F:ferric iron binding"/>
    <property type="evidence" value="ECO:0007669"/>
    <property type="project" value="InterPro"/>
</dbReference>
<dbReference type="Proteomes" id="UP001186944">
    <property type="component" value="Unassembled WGS sequence"/>
</dbReference>
<sequence length="144" mass="16678">MKWKSMKTFKEFSTSKQLYHPELSSNDYEVVADETLDSLTEFFEDLPERLRCDEEYDTSYGSGVLTVKISNKWGTYVINKQTPNKQVWLSSPKSGPKRYDFMEGTWIYKHDGKTLHQVLTEEISEAMGTEIDCTKCAYGKQDTS</sequence>
<dbReference type="GO" id="GO:0034986">
    <property type="term" value="F:iron chaperone activity"/>
    <property type="evidence" value="ECO:0007669"/>
    <property type="project" value="TreeGrafter"/>
</dbReference>
<comment type="caution">
    <text evidence="14">The sequence shown here is derived from an EMBL/GenBank/DDBJ whole genome shotgun (WGS) entry which is preliminary data.</text>
</comment>
<dbReference type="GO" id="GO:0051537">
    <property type="term" value="F:2 iron, 2 sulfur cluster binding"/>
    <property type="evidence" value="ECO:0007669"/>
    <property type="project" value="TreeGrafter"/>
</dbReference>
<dbReference type="Pfam" id="PF01491">
    <property type="entry name" value="Frataxin_Cyay"/>
    <property type="match status" value="1"/>
</dbReference>
<accession>A0AA88Y4N3</accession>
<keyword evidence="5" id="KW-0813">Transport</keyword>
<dbReference type="PROSITE" id="PS01344">
    <property type="entry name" value="FRATAXIN_1"/>
    <property type="match status" value="1"/>
</dbReference>
<keyword evidence="11" id="KW-0496">Mitochondrion</keyword>
<dbReference type="InterPro" id="IPR017789">
    <property type="entry name" value="Frataxin"/>
</dbReference>
<evidence type="ECO:0000256" key="4">
    <source>
        <dbReference type="ARBA" id="ARBA00022434"/>
    </source>
</evidence>
<dbReference type="AlphaFoldDB" id="A0AA88Y4N3"/>
<dbReference type="PRINTS" id="PR00904">
    <property type="entry name" value="FRATAXIN"/>
</dbReference>
<gene>
    <name evidence="14" type="ORF">FSP39_019278</name>
</gene>
<dbReference type="NCBIfam" id="TIGR03421">
    <property type="entry name" value="FeS_CyaY"/>
    <property type="match status" value="1"/>
</dbReference>
<dbReference type="NCBIfam" id="TIGR03422">
    <property type="entry name" value="mito_frataxin"/>
    <property type="match status" value="1"/>
</dbReference>
<keyword evidence="7" id="KW-0809">Transit peptide</keyword>
<dbReference type="Gene3D" id="3.30.920.10">
    <property type="entry name" value="Frataxin/CyaY"/>
    <property type="match status" value="1"/>
</dbReference>
<name>A0AA88Y4N3_PINIB</name>
<evidence type="ECO:0000256" key="7">
    <source>
        <dbReference type="ARBA" id="ARBA00022946"/>
    </source>
</evidence>
<dbReference type="GO" id="GO:0008198">
    <property type="term" value="F:ferrous iron binding"/>
    <property type="evidence" value="ECO:0007669"/>
    <property type="project" value="TreeGrafter"/>
</dbReference>
<organism evidence="14 15">
    <name type="scientific">Pinctada imbricata</name>
    <name type="common">Atlantic pearl-oyster</name>
    <name type="synonym">Pinctada martensii</name>
    <dbReference type="NCBI Taxonomy" id="66713"/>
    <lineage>
        <taxon>Eukaryota</taxon>
        <taxon>Metazoa</taxon>
        <taxon>Spiralia</taxon>
        <taxon>Lophotrochozoa</taxon>
        <taxon>Mollusca</taxon>
        <taxon>Bivalvia</taxon>
        <taxon>Autobranchia</taxon>
        <taxon>Pteriomorphia</taxon>
        <taxon>Pterioida</taxon>
        <taxon>Pterioidea</taxon>
        <taxon>Pteriidae</taxon>
        <taxon>Pinctada</taxon>
    </lineage>
</organism>
<keyword evidence="15" id="KW-1185">Reference proteome</keyword>
<dbReference type="EMBL" id="VSWD01000007">
    <property type="protein sequence ID" value="KAK3098420.1"/>
    <property type="molecule type" value="Genomic_DNA"/>
</dbReference>
<evidence type="ECO:0000313" key="15">
    <source>
        <dbReference type="Proteomes" id="UP001186944"/>
    </source>
</evidence>
<evidence type="ECO:0000256" key="13">
    <source>
        <dbReference type="ARBA" id="ARBA00047990"/>
    </source>
</evidence>
<proteinExistence type="inferred from homology"/>
<keyword evidence="4" id="KW-0409">Iron storage</keyword>
<evidence type="ECO:0000256" key="12">
    <source>
        <dbReference type="ARBA" id="ARBA00023133"/>
    </source>
</evidence>
<dbReference type="GO" id="GO:0004322">
    <property type="term" value="F:ferroxidase activity"/>
    <property type="evidence" value="ECO:0007669"/>
    <property type="project" value="UniProtKB-EC"/>
</dbReference>
<evidence type="ECO:0000256" key="10">
    <source>
        <dbReference type="ARBA" id="ARBA00023065"/>
    </source>
</evidence>
<evidence type="ECO:0000256" key="5">
    <source>
        <dbReference type="ARBA" id="ARBA00022448"/>
    </source>
</evidence>
<keyword evidence="10" id="KW-0406">Ion transport</keyword>
<dbReference type="GO" id="GO:0006826">
    <property type="term" value="P:iron ion transport"/>
    <property type="evidence" value="ECO:0007669"/>
    <property type="project" value="UniProtKB-KW"/>
</dbReference>